<dbReference type="RefSeq" id="WP_150880389.1">
    <property type="nucleotide sequence ID" value="NZ_VTWS01000007.1"/>
</dbReference>
<name>A0A5N1J8K0_9BACT</name>
<gene>
    <name evidence="1" type="ORF">F0P93_24580</name>
</gene>
<dbReference type="AlphaFoldDB" id="A0A5N1J8K0"/>
<dbReference type="Proteomes" id="UP000326344">
    <property type="component" value="Unassembled WGS sequence"/>
</dbReference>
<dbReference type="EMBL" id="VTWS01000007">
    <property type="protein sequence ID" value="KAA9347809.1"/>
    <property type="molecule type" value="Genomic_DNA"/>
</dbReference>
<organism evidence="1 2">
    <name type="scientific">Larkinella humicola</name>
    <dbReference type="NCBI Taxonomy" id="2607654"/>
    <lineage>
        <taxon>Bacteria</taxon>
        <taxon>Pseudomonadati</taxon>
        <taxon>Bacteroidota</taxon>
        <taxon>Cytophagia</taxon>
        <taxon>Cytophagales</taxon>
        <taxon>Spirosomataceae</taxon>
        <taxon>Larkinella</taxon>
    </lineage>
</organism>
<protein>
    <submittedName>
        <fullName evidence="1">Uncharacterized protein</fullName>
    </submittedName>
</protein>
<reference evidence="1 2" key="1">
    <citation type="submission" date="2019-09" db="EMBL/GenBank/DDBJ databases">
        <title>Genome Sequence of Larkinella sp MA1.</title>
        <authorList>
            <person name="Srinivasan S."/>
        </authorList>
    </citation>
    <scope>NUCLEOTIDE SEQUENCE [LARGE SCALE GENOMIC DNA]</scope>
    <source>
        <strain evidence="1 2">MA1</strain>
    </source>
</reference>
<accession>A0A5N1J8K0</accession>
<evidence type="ECO:0000313" key="1">
    <source>
        <dbReference type="EMBL" id="KAA9347809.1"/>
    </source>
</evidence>
<proteinExistence type="predicted"/>
<comment type="caution">
    <text evidence="1">The sequence shown here is derived from an EMBL/GenBank/DDBJ whole genome shotgun (WGS) entry which is preliminary data.</text>
</comment>
<sequence>MKPLLPESFGISYQILFTVRVQHRYFLDFGSTPFDTAAPSAEARKKIGLIRRVYDVSQFLAFLPDAPTHQLLKNQRMLFKKQADGFVVLAATENPRSPTPFLPLAAGLKFVFAVYPTDPFFMLYTNLTPEVMNELKRPGRGFRLKNRNSSANPLENRLNTGETIRMADLEDQPPEHAVTGRLERPLGFIEIEHAPPTRSLLTAEDALQPTLTYTLTLQNRTTRWRLKNDAPGDFAGEHQLVKNGLIPAVNGTTKLANPTPATTTFENDGHFYSTIY</sequence>
<evidence type="ECO:0000313" key="2">
    <source>
        <dbReference type="Proteomes" id="UP000326344"/>
    </source>
</evidence>
<keyword evidence="2" id="KW-1185">Reference proteome</keyword>